<dbReference type="PANTHER" id="PTHR33155:SF64">
    <property type="entry name" value="FAF DOMAIN-CONTAINING PROTEIN"/>
    <property type="match status" value="1"/>
</dbReference>
<proteinExistence type="inferred from homology"/>
<sequence length="198" mass="21524">MEGNGFSSRKDSPTSPSHPSPALVGSQSIPATWGPASFSSTHIETTNVDGFFYLSLGWTSLSSINSLYATPPSSSSSPSSSSTDYLSDVMSTGACFKQKEEIMNVDAEKHVAFGNSTKKKGLFPPPISCLKLFSKGRPYRYLIYNEENDSFELEEIKILHGDILRANRSGGRSRLAFVVSDDESSDIEEEEETNGTAE</sequence>
<comment type="similarity">
    <text evidence="1">Belongs to the fantastic four family.</text>
</comment>
<dbReference type="Pfam" id="PF11250">
    <property type="entry name" value="FAF"/>
    <property type="match status" value="1"/>
</dbReference>
<keyword evidence="5" id="KW-1185">Reference proteome</keyword>
<comment type="caution">
    <text evidence="4">The sequence shown here is derived from an EMBL/GenBank/DDBJ whole genome shotgun (WGS) entry which is preliminary data.</text>
</comment>
<dbReference type="InterPro" id="IPR021410">
    <property type="entry name" value="FAF"/>
</dbReference>
<accession>A0A5N5LA52</accession>
<evidence type="ECO:0000256" key="2">
    <source>
        <dbReference type="SAM" id="MobiDB-lite"/>
    </source>
</evidence>
<dbReference type="PANTHER" id="PTHR33155">
    <property type="entry name" value="FANTASTIC FOUR-LIKE PROTEIN (DUF3049)"/>
    <property type="match status" value="1"/>
</dbReference>
<feature type="domain" description="FAF" evidence="3">
    <location>
        <begin position="123"/>
        <end position="177"/>
    </location>
</feature>
<evidence type="ECO:0000313" key="5">
    <source>
        <dbReference type="Proteomes" id="UP000326939"/>
    </source>
</evidence>
<gene>
    <name evidence="4" type="ORF">DKX38_016629</name>
</gene>
<protein>
    <recommendedName>
        <fullName evidence="3">FAF domain-containing protein</fullName>
    </recommendedName>
</protein>
<evidence type="ECO:0000313" key="4">
    <source>
        <dbReference type="EMBL" id="KAB5539096.1"/>
    </source>
</evidence>
<dbReference type="AlphaFoldDB" id="A0A5N5LA52"/>
<reference evidence="5" key="1">
    <citation type="journal article" date="2019" name="Gigascience">
        <title>De novo genome assembly of the endangered Acer yangbiense, a plant species with extremely small populations endemic to Yunnan Province, China.</title>
        <authorList>
            <person name="Yang J."/>
            <person name="Wariss H.M."/>
            <person name="Tao L."/>
            <person name="Zhang R."/>
            <person name="Yun Q."/>
            <person name="Hollingsworth P."/>
            <person name="Dao Z."/>
            <person name="Luo G."/>
            <person name="Guo H."/>
            <person name="Ma Y."/>
            <person name="Sun W."/>
        </authorList>
    </citation>
    <scope>NUCLEOTIDE SEQUENCE [LARGE SCALE GENOMIC DNA]</scope>
    <source>
        <strain evidence="5">cv. br00</strain>
    </source>
</reference>
<dbReference type="EMBL" id="VDCV01000010">
    <property type="protein sequence ID" value="KAB5539096.1"/>
    <property type="molecule type" value="Genomic_DNA"/>
</dbReference>
<organism evidence="4 5">
    <name type="scientific">Salix brachista</name>
    <dbReference type="NCBI Taxonomy" id="2182728"/>
    <lineage>
        <taxon>Eukaryota</taxon>
        <taxon>Viridiplantae</taxon>
        <taxon>Streptophyta</taxon>
        <taxon>Embryophyta</taxon>
        <taxon>Tracheophyta</taxon>
        <taxon>Spermatophyta</taxon>
        <taxon>Magnoliopsida</taxon>
        <taxon>eudicotyledons</taxon>
        <taxon>Gunneridae</taxon>
        <taxon>Pentapetalae</taxon>
        <taxon>rosids</taxon>
        <taxon>fabids</taxon>
        <taxon>Malpighiales</taxon>
        <taxon>Salicaceae</taxon>
        <taxon>Saliceae</taxon>
        <taxon>Salix</taxon>
    </lineage>
</organism>
<name>A0A5N5LA52_9ROSI</name>
<dbReference type="Proteomes" id="UP000326939">
    <property type="component" value="Chromosome 10"/>
</dbReference>
<feature type="region of interest" description="Disordered" evidence="2">
    <location>
        <begin position="1"/>
        <end position="26"/>
    </location>
</feature>
<evidence type="ECO:0000256" key="1">
    <source>
        <dbReference type="ARBA" id="ARBA00008690"/>
    </source>
</evidence>
<dbReference type="InterPro" id="IPR046431">
    <property type="entry name" value="FAF_dom"/>
</dbReference>
<evidence type="ECO:0000259" key="3">
    <source>
        <dbReference type="Pfam" id="PF11250"/>
    </source>
</evidence>